<dbReference type="NCBIfam" id="TIGR01905">
    <property type="entry name" value="paired_CXXCH_1"/>
    <property type="match status" value="2"/>
</dbReference>
<dbReference type="InterPro" id="IPR053875">
    <property type="entry name" value="Cytochrom_c_NrfB-like_dom"/>
</dbReference>
<reference evidence="4 5" key="1">
    <citation type="submission" date="2019-03" db="EMBL/GenBank/DDBJ databases">
        <title>Genomic Encyclopedia of Type Strains, Phase IV (KMG-IV): sequencing the most valuable type-strain genomes for metagenomic binning, comparative biology and taxonomic classification.</title>
        <authorList>
            <person name="Goeker M."/>
        </authorList>
    </citation>
    <scope>NUCLEOTIDE SEQUENCE [LARGE SCALE GENOMIC DNA]</scope>
    <source>
        <strain evidence="4 5">DSM 103792</strain>
    </source>
</reference>
<dbReference type="PANTHER" id="PTHR35038:SF6">
    <property type="entry name" value="SURFACE LOCALIZED DECAHEME CYTOCHROME C LIPOPROTEIN"/>
    <property type="match status" value="1"/>
</dbReference>
<keyword evidence="1" id="KW-0732">Signal</keyword>
<dbReference type="GO" id="GO:0016491">
    <property type="term" value="F:oxidoreductase activity"/>
    <property type="evidence" value="ECO:0007669"/>
    <property type="project" value="TreeGrafter"/>
</dbReference>
<protein>
    <submittedName>
        <fullName evidence="4">DmsE family decaheme c-type cytochrome</fullName>
    </submittedName>
</protein>
<gene>
    <name evidence="4" type="ORF">EV696_1267</name>
</gene>
<dbReference type="InterPro" id="IPR036280">
    <property type="entry name" value="Multihaem_cyt_sf"/>
</dbReference>
<accession>A0A4R6UGQ5</accession>
<dbReference type="Proteomes" id="UP000295375">
    <property type="component" value="Unassembled WGS sequence"/>
</dbReference>
<evidence type="ECO:0000259" key="2">
    <source>
        <dbReference type="Pfam" id="PF09699"/>
    </source>
</evidence>
<keyword evidence="5" id="KW-1185">Reference proteome</keyword>
<dbReference type="InterPro" id="IPR051829">
    <property type="entry name" value="Multiheme_Cytochr_ET"/>
</dbReference>
<feature type="domain" description="Cytochrome c-type protein NrfB-like" evidence="3">
    <location>
        <begin position="74"/>
        <end position="154"/>
    </location>
</feature>
<evidence type="ECO:0000313" key="5">
    <source>
        <dbReference type="Proteomes" id="UP000295375"/>
    </source>
</evidence>
<evidence type="ECO:0000259" key="3">
    <source>
        <dbReference type="Pfam" id="PF22678"/>
    </source>
</evidence>
<dbReference type="AlphaFoldDB" id="A0A4R6UGQ5"/>
<dbReference type="EMBL" id="SNYM01000026">
    <property type="protein sequence ID" value="TDQ44125.1"/>
    <property type="molecule type" value="Genomic_DNA"/>
</dbReference>
<dbReference type="NCBIfam" id="TIGR03508">
    <property type="entry name" value="decahem_SO"/>
    <property type="match status" value="1"/>
</dbReference>
<evidence type="ECO:0000313" key="4">
    <source>
        <dbReference type="EMBL" id="TDQ44125.1"/>
    </source>
</evidence>
<organism evidence="4 5">
    <name type="scientific">Permianibacter aggregans</name>
    <dbReference type="NCBI Taxonomy" id="1510150"/>
    <lineage>
        <taxon>Bacteria</taxon>
        <taxon>Pseudomonadati</taxon>
        <taxon>Pseudomonadota</taxon>
        <taxon>Gammaproteobacteria</taxon>
        <taxon>Pseudomonadales</taxon>
        <taxon>Pseudomonadaceae</taxon>
        <taxon>Permianibacter</taxon>
    </lineage>
</organism>
<comment type="caution">
    <text evidence="4">The sequence shown here is derived from an EMBL/GenBank/DDBJ whole genome shotgun (WGS) entry which is preliminary data.</text>
</comment>
<sequence length="312" mass="33691">MKTSSATPLPKSIFGWRYAFSLCLIVVTGLLMATPALASSQRCMICHDAEQQPAIAAMLHSRHGIGTGAERASCTDCHGESTAHMTAVTPGAARAPTDVSFTHRLPAASEARNAPCLGCHEGATRMHWRGSRHDFANVACHDCHQLHTDKDRVLDKRGETAVCLSCHNQQRAEFLRPYNHMSAGADATCTDCHAAHGSMTPASLVAATRNDTCFQCHAEKRGPFLWEHPPVREECTLCHQPHGSVHPAMLTQRSPWLCQQCHLAQFHPSTALSGTGLPGATPGSSSMLGKDCMNCHTQVHGSNHPSGIRQTR</sequence>
<dbReference type="InterPro" id="IPR010177">
    <property type="entry name" value="Paired_CXXCH_1"/>
</dbReference>
<dbReference type="Pfam" id="PF09699">
    <property type="entry name" value="Paired_CXXCH_1"/>
    <property type="match status" value="2"/>
</dbReference>
<dbReference type="PANTHER" id="PTHR35038">
    <property type="entry name" value="DISSIMILATORY SULFITE REDUCTASE SIRA"/>
    <property type="match status" value="1"/>
</dbReference>
<feature type="domain" description="Doubled CXXCH motif" evidence="2">
    <location>
        <begin position="185"/>
        <end position="221"/>
    </location>
</feature>
<name>A0A4R6UGQ5_9GAMM</name>
<evidence type="ECO:0000256" key="1">
    <source>
        <dbReference type="ARBA" id="ARBA00022729"/>
    </source>
</evidence>
<dbReference type="Pfam" id="PF22678">
    <property type="entry name" value="Cytochrom_c_NrfB-like"/>
    <property type="match status" value="1"/>
</dbReference>
<dbReference type="OrthoDB" id="9814800at2"/>
<feature type="domain" description="Doubled CXXCH motif" evidence="2">
    <location>
        <begin position="228"/>
        <end position="262"/>
    </location>
</feature>
<dbReference type="Gene3D" id="3.90.10.10">
    <property type="entry name" value="Cytochrome C3"/>
    <property type="match status" value="1"/>
</dbReference>
<dbReference type="RefSeq" id="WP_133593372.1">
    <property type="nucleotide sequence ID" value="NZ_CP037953.1"/>
</dbReference>
<dbReference type="SUPFAM" id="SSF48695">
    <property type="entry name" value="Multiheme cytochromes"/>
    <property type="match status" value="1"/>
</dbReference>
<dbReference type="Gene3D" id="1.10.1130.10">
    <property type="entry name" value="Flavocytochrome C3, Chain A"/>
    <property type="match status" value="1"/>
</dbReference>
<dbReference type="InterPro" id="IPR020015">
    <property type="entry name" value="Decahaem_cyt-c_DmsE"/>
</dbReference>
<proteinExistence type="predicted"/>